<dbReference type="Proteomes" id="UP000234681">
    <property type="component" value="Chromosome 9"/>
</dbReference>
<dbReference type="EMBL" id="CH474004">
    <property type="protein sequence ID" value="EDL75589.1"/>
    <property type="molecule type" value="Genomic_DNA"/>
</dbReference>
<reference evidence="2" key="1">
    <citation type="submission" date="2005-09" db="EMBL/GenBank/DDBJ databases">
        <authorList>
            <person name="Mural R.J."/>
            <person name="Li P.W."/>
            <person name="Adams M.D."/>
            <person name="Amanatides P.G."/>
            <person name="Baden-Tillson H."/>
            <person name="Barnstead M."/>
            <person name="Chin S.H."/>
            <person name="Dew I."/>
            <person name="Evans C.A."/>
            <person name="Ferriera S."/>
            <person name="Flanigan M."/>
            <person name="Fosler C."/>
            <person name="Glodek A."/>
            <person name="Gu Z."/>
            <person name="Holt R.A."/>
            <person name="Jennings D."/>
            <person name="Kraft C.L."/>
            <person name="Lu F."/>
            <person name="Nguyen T."/>
            <person name="Nusskern D.R."/>
            <person name="Pfannkoch C.M."/>
            <person name="Sitter C."/>
            <person name="Sutton G.G."/>
            <person name="Venter J.C."/>
            <person name="Wang Z."/>
            <person name="Woodage T."/>
            <person name="Zheng X.H."/>
            <person name="Zhong F."/>
        </authorList>
    </citation>
    <scope>NUCLEOTIDE SEQUENCE [LARGE SCALE GENOMIC DNA]</scope>
    <source>
        <strain>BN</strain>
        <strain evidence="2">Sprague-Dawley</strain>
    </source>
</reference>
<organism evidence="1 2">
    <name type="scientific">Rattus norvegicus</name>
    <name type="common">Rat</name>
    <dbReference type="NCBI Taxonomy" id="10116"/>
    <lineage>
        <taxon>Eukaryota</taxon>
        <taxon>Metazoa</taxon>
        <taxon>Chordata</taxon>
        <taxon>Craniata</taxon>
        <taxon>Vertebrata</taxon>
        <taxon>Euteleostomi</taxon>
        <taxon>Mammalia</taxon>
        <taxon>Eutheria</taxon>
        <taxon>Euarchontoglires</taxon>
        <taxon>Glires</taxon>
        <taxon>Rodentia</taxon>
        <taxon>Myomorpha</taxon>
        <taxon>Muroidea</taxon>
        <taxon>Muridae</taxon>
        <taxon>Murinae</taxon>
        <taxon>Rattus</taxon>
    </lineage>
</organism>
<evidence type="ECO:0000313" key="1">
    <source>
        <dbReference type="EMBL" id="EDL75589.1"/>
    </source>
</evidence>
<dbReference type="AlphaFoldDB" id="A6JWI1"/>
<accession>A6JWI1</accession>
<sequence length="66" mass="7078">MDARKLIQQRPKCAGCASCRCPWRPSTGESGRSCTLRHGFASQSVRARPGACRSVSKVVFAPPGCI</sequence>
<proteinExistence type="predicted"/>
<protein>
    <submittedName>
        <fullName evidence="1">RCG23845</fullName>
    </submittedName>
</protein>
<gene>
    <name evidence="1" type="ORF">rCG_23845</name>
</gene>
<evidence type="ECO:0000313" key="2">
    <source>
        <dbReference type="Proteomes" id="UP000234681"/>
    </source>
</evidence>
<name>A6JWI1_RAT</name>